<keyword evidence="3" id="KW-1185">Reference proteome</keyword>
<keyword evidence="1" id="KW-0732">Signal</keyword>
<feature type="chain" id="PRO_5047144004" description="Secreted protein" evidence="1">
    <location>
        <begin position="27"/>
        <end position="142"/>
    </location>
</feature>
<dbReference type="EMBL" id="JBFAIH010000003">
    <property type="protein sequence ID" value="MEV0362656.1"/>
    <property type="molecule type" value="Genomic_DNA"/>
</dbReference>
<feature type="signal peptide" evidence="1">
    <location>
        <begin position="1"/>
        <end position="26"/>
    </location>
</feature>
<organism evidence="2 3">
    <name type="scientific">Nocardia fusca</name>
    <dbReference type="NCBI Taxonomy" id="941183"/>
    <lineage>
        <taxon>Bacteria</taxon>
        <taxon>Bacillati</taxon>
        <taxon>Actinomycetota</taxon>
        <taxon>Actinomycetes</taxon>
        <taxon>Mycobacteriales</taxon>
        <taxon>Nocardiaceae</taxon>
        <taxon>Nocardia</taxon>
    </lineage>
</organism>
<accession>A0ABV3F4L8</accession>
<dbReference type="RefSeq" id="WP_357975548.1">
    <property type="nucleotide sequence ID" value="NZ_JBFAIH010000003.1"/>
</dbReference>
<dbReference type="Proteomes" id="UP001551658">
    <property type="component" value="Unassembled WGS sequence"/>
</dbReference>
<proteinExistence type="predicted"/>
<sequence length="142" mass="14681">MRAKRIGRWAVVTGILAVAAGCGASAGPPPVSPQLGTEFTLAPGGTARLDDDRLTVSFDEVAADGRCPAGTACVWEGDATVVTAVTVGAQRTRHELHTNQRFSTGVTVGRYRIELVALRPSPPASGPVPGGDYRAELLVTGE</sequence>
<comment type="caution">
    <text evidence="2">The sequence shown here is derived from an EMBL/GenBank/DDBJ whole genome shotgun (WGS) entry which is preliminary data.</text>
</comment>
<evidence type="ECO:0000256" key="1">
    <source>
        <dbReference type="SAM" id="SignalP"/>
    </source>
</evidence>
<name>A0ABV3F4L8_9NOCA</name>
<reference evidence="2 3" key="1">
    <citation type="submission" date="2024-06" db="EMBL/GenBank/DDBJ databases">
        <title>The Natural Products Discovery Center: Release of the First 8490 Sequenced Strains for Exploring Actinobacteria Biosynthetic Diversity.</title>
        <authorList>
            <person name="Kalkreuter E."/>
            <person name="Kautsar S.A."/>
            <person name="Yang D."/>
            <person name="Bader C.D."/>
            <person name="Teijaro C.N."/>
            <person name="Fluegel L."/>
            <person name="Davis C.M."/>
            <person name="Simpson J.R."/>
            <person name="Lauterbach L."/>
            <person name="Steele A.D."/>
            <person name="Gui C."/>
            <person name="Meng S."/>
            <person name="Li G."/>
            <person name="Viehrig K."/>
            <person name="Ye F."/>
            <person name="Su P."/>
            <person name="Kiefer A.F."/>
            <person name="Nichols A."/>
            <person name="Cepeda A.J."/>
            <person name="Yan W."/>
            <person name="Fan B."/>
            <person name="Jiang Y."/>
            <person name="Adhikari A."/>
            <person name="Zheng C.-J."/>
            <person name="Schuster L."/>
            <person name="Cowan T.M."/>
            <person name="Smanski M.J."/>
            <person name="Chevrette M.G."/>
            <person name="De Carvalho L.P.S."/>
            <person name="Shen B."/>
        </authorList>
    </citation>
    <scope>NUCLEOTIDE SEQUENCE [LARGE SCALE GENOMIC DNA]</scope>
    <source>
        <strain evidence="2 3">NPDC050671</strain>
    </source>
</reference>
<evidence type="ECO:0000313" key="2">
    <source>
        <dbReference type="EMBL" id="MEV0362656.1"/>
    </source>
</evidence>
<dbReference type="PROSITE" id="PS51257">
    <property type="entry name" value="PROKAR_LIPOPROTEIN"/>
    <property type="match status" value="1"/>
</dbReference>
<evidence type="ECO:0008006" key="4">
    <source>
        <dbReference type="Google" id="ProtNLM"/>
    </source>
</evidence>
<gene>
    <name evidence="2" type="ORF">AB0H72_08130</name>
</gene>
<protein>
    <recommendedName>
        <fullName evidence="4">Secreted protein</fullName>
    </recommendedName>
</protein>
<evidence type="ECO:0000313" key="3">
    <source>
        <dbReference type="Proteomes" id="UP001551658"/>
    </source>
</evidence>